<dbReference type="GO" id="GO:0005524">
    <property type="term" value="F:ATP binding"/>
    <property type="evidence" value="ECO:0007669"/>
    <property type="project" value="UniProtKB-KW"/>
</dbReference>
<keyword evidence="6" id="KW-1185">Reference proteome</keyword>
<dbReference type="SUPFAM" id="SSF52540">
    <property type="entry name" value="P-loop containing nucleoside triphosphate hydrolases"/>
    <property type="match status" value="1"/>
</dbReference>
<organism evidence="5 6">
    <name type="scientific">Clostridium yunnanense</name>
    <dbReference type="NCBI Taxonomy" id="2800325"/>
    <lineage>
        <taxon>Bacteria</taxon>
        <taxon>Bacillati</taxon>
        <taxon>Bacillota</taxon>
        <taxon>Clostridia</taxon>
        <taxon>Eubacteriales</taxon>
        <taxon>Clostridiaceae</taxon>
        <taxon>Clostridium</taxon>
    </lineage>
</organism>
<name>A0ABS1ETR0_9CLOT</name>
<dbReference type="InterPro" id="IPR027417">
    <property type="entry name" value="P-loop_NTPase"/>
</dbReference>
<dbReference type="Pfam" id="PF00005">
    <property type="entry name" value="ABC_tran"/>
    <property type="match status" value="1"/>
</dbReference>
<dbReference type="EMBL" id="JAENHN010000051">
    <property type="protein sequence ID" value="MBK1812725.1"/>
    <property type="molecule type" value="Genomic_DNA"/>
</dbReference>
<evidence type="ECO:0000313" key="5">
    <source>
        <dbReference type="EMBL" id="MBK1812725.1"/>
    </source>
</evidence>
<evidence type="ECO:0000256" key="3">
    <source>
        <dbReference type="ARBA" id="ARBA00022840"/>
    </source>
</evidence>
<keyword evidence="2" id="KW-0547">Nucleotide-binding</keyword>
<dbReference type="InterPro" id="IPR017871">
    <property type="entry name" value="ABC_transporter-like_CS"/>
</dbReference>
<dbReference type="InterPro" id="IPR003439">
    <property type="entry name" value="ABC_transporter-like_ATP-bd"/>
</dbReference>
<dbReference type="PROSITE" id="PS50893">
    <property type="entry name" value="ABC_TRANSPORTER_2"/>
    <property type="match status" value="1"/>
</dbReference>
<evidence type="ECO:0000313" key="6">
    <source>
        <dbReference type="Proteomes" id="UP000596739"/>
    </source>
</evidence>
<dbReference type="PANTHER" id="PTHR42711:SF4">
    <property type="entry name" value="ABC TRANSPORTER RELATED"/>
    <property type="match status" value="1"/>
</dbReference>
<dbReference type="Gene3D" id="3.40.50.300">
    <property type="entry name" value="P-loop containing nucleotide triphosphate hydrolases"/>
    <property type="match status" value="1"/>
</dbReference>
<protein>
    <submittedName>
        <fullName evidence="5">ATP-binding cassette domain-containing protein</fullName>
    </submittedName>
</protein>
<evidence type="ECO:0000256" key="1">
    <source>
        <dbReference type="ARBA" id="ARBA00022448"/>
    </source>
</evidence>
<dbReference type="InterPro" id="IPR003593">
    <property type="entry name" value="AAA+_ATPase"/>
</dbReference>
<feature type="domain" description="ABC transporter" evidence="4">
    <location>
        <begin position="2"/>
        <end position="229"/>
    </location>
</feature>
<evidence type="ECO:0000256" key="2">
    <source>
        <dbReference type="ARBA" id="ARBA00022741"/>
    </source>
</evidence>
<comment type="caution">
    <text evidence="5">The sequence shown here is derived from an EMBL/GenBank/DDBJ whole genome shotgun (WGS) entry which is preliminary data.</text>
</comment>
<proteinExistence type="predicted"/>
<dbReference type="PANTHER" id="PTHR42711">
    <property type="entry name" value="ABC TRANSPORTER ATP-BINDING PROTEIN"/>
    <property type="match status" value="1"/>
</dbReference>
<keyword evidence="3 5" id="KW-0067">ATP-binding</keyword>
<dbReference type="InterPro" id="IPR050763">
    <property type="entry name" value="ABC_transporter_ATP-binding"/>
</dbReference>
<accession>A0ABS1ETR0</accession>
<evidence type="ECO:0000259" key="4">
    <source>
        <dbReference type="PROSITE" id="PS50893"/>
    </source>
</evidence>
<sequence>MIARKYVKKIAVDNISFSIDEGDFIGFIGPNGAGKTTTIKMLSGIIHPSAGDIKVMGFTPKKLQNSFKKQFAITMGQKNQLWWDIPALDSFHLLKEIYEISDQDFNNILEELIDLLDAKHILNVPLRNLSLGERMKMELIGSLLHSPRVLFLDEPTIGLDAPSRRKIREFLKYINNDKKITIILTSHYLEDIEALCNKIIAINKGRVIYNGALKAIPTDALNYKQVSVSFDNKNAIKTLESYGKCIEETSSSAKFLINKDDLKNFGKEVFTSNNFYDINIEEVPIDDTFENLFRNERS</sequence>
<dbReference type="Proteomes" id="UP000596739">
    <property type="component" value="Unassembled WGS sequence"/>
</dbReference>
<gene>
    <name evidence="5" type="ORF">JHL18_19065</name>
</gene>
<dbReference type="SMART" id="SM00382">
    <property type="entry name" value="AAA"/>
    <property type="match status" value="1"/>
</dbReference>
<reference evidence="6" key="1">
    <citation type="submission" date="2021-01" db="EMBL/GenBank/DDBJ databases">
        <title>Genome public.</title>
        <authorList>
            <person name="Liu C."/>
            <person name="Sun Q."/>
        </authorList>
    </citation>
    <scope>NUCLEOTIDE SEQUENCE [LARGE SCALE GENOMIC DNA]</scope>
    <source>
        <strain evidence="6">YIM B02505</strain>
    </source>
</reference>
<dbReference type="PROSITE" id="PS00211">
    <property type="entry name" value="ABC_TRANSPORTER_1"/>
    <property type="match status" value="1"/>
</dbReference>
<keyword evidence="1" id="KW-0813">Transport</keyword>